<comment type="caution">
    <text evidence="2">The sequence shown here is derived from an EMBL/GenBank/DDBJ whole genome shotgun (WGS) entry which is preliminary data.</text>
</comment>
<dbReference type="Pfam" id="PF07707">
    <property type="entry name" value="BACK"/>
    <property type="match status" value="1"/>
</dbReference>
<dbReference type="InterPro" id="IPR011333">
    <property type="entry name" value="SKP1/BTB/POZ_sf"/>
</dbReference>
<dbReference type="InterPro" id="IPR011705">
    <property type="entry name" value="BACK"/>
</dbReference>
<sequence>MDANDCWKNKISRLYLNQDLSDICFVVENERIFAHKLILAINCHYFRTLLYGAFAESKSNEIVLRQTPKAAFLLILHYIYKGYVNCEQMSVNESLSLLSLAHEYQIDELVSLVEKQFKDDALNLENIVDIYNVAFHCEIESLINKCLLFLELNSEQVVSDHSLFASLPLSLLNQILDRDTFYAKEVDLFKALVCWQKVNASIDAKNLFSMLRLNLIEPQEFNDFVRPFDIYSDSDYVIACKEDKKLRKKVNLYISPNTWFCDCYRKWHSDLKHIMECSTVRKVLYELKIARKFSCIEFEAQCSLLSKSSHFYLAVGIEKSILTAIYKYKVESNCSSNHKVTFPLQNIKFIHFDTDNIRIKISNLKIF</sequence>
<dbReference type="AlphaFoldDB" id="A0A3S3NG23"/>
<feature type="domain" description="BTB" evidence="1">
    <location>
        <begin position="21"/>
        <end position="88"/>
    </location>
</feature>
<proteinExistence type="predicted"/>
<dbReference type="GO" id="GO:0050804">
    <property type="term" value="P:modulation of chemical synaptic transmission"/>
    <property type="evidence" value="ECO:0007669"/>
    <property type="project" value="TreeGrafter"/>
</dbReference>
<dbReference type="Pfam" id="PF00651">
    <property type="entry name" value="BTB"/>
    <property type="match status" value="1"/>
</dbReference>
<dbReference type="GO" id="GO:0048512">
    <property type="term" value="P:circadian behavior"/>
    <property type="evidence" value="ECO:0007669"/>
    <property type="project" value="TreeGrafter"/>
</dbReference>
<dbReference type="Proteomes" id="UP000285301">
    <property type="component" value="Unassembled WGS sequence"/>
</dbReference>
<accession>A0A3S3NG23</accession>
<evidence type="ECO:0000313" key="3">
    <source>
        <dbReference type="Proteomes" id="UP000285301"/>
    </source>
</evidence>
<evidence type="ECO:0000313" key="2">
    <source>
        <dbReference type="EMBL" id="RWS01946.1"/>
    </source>
</evidence>
<reference evidence="2 3" key="1">
    <citation type="journal article" date="2018" name="Gigascience">
        <title>Genomes of trombidid mites reveal novel predicted allergens and laterally-transferred genes associated with secondary metabolism.</title>
        <authorList>
            <person name="Dong X."/>
            <person name="Chaisiri K."/>
            <person name="Xia D."/>
            <person name="Armstrong S.D."/>
            <person name="Fang Y."/>
            <person name="Donnelly M.J."/>
            <person name="Kadowaki T."/>
            <person name="McGarry J.W."/>
            <person name="Darby A.C."/>
            <person name="Makepeace B.L."/>
        </authorList>
    </citation>
    <scope>NUCLEOTIDE SEQUENCE [LARGE SCALE GENOMIC DNA]</scope>
    <source>
        <strain evidence="2">UoL-WK</strain>
    </source>
</reference>
<dbReference type="PROSITE" id="PS50097">
    <property type="entry name" value="BTB"/>
    <property type="match status" value="1"/>
</dbReference>
<dbReference type="OrthoDB" id="6476088at2759"/>
<dbReference type="SUPFAM" id="SSF54695">
    <property type="entry name" value="POZ domain"/>
    <property type="match status" value="1"/>
</dbReference>
<dbReference type="STRING" id="1965070.A0A3S3NG23"/>
<dbReference type="SMART" id="SM00875">
    <property type="entry name" value="BACK"/>
    <property type="match status" value="1"/>
</dbReference>
<organism evidence="2 3">
    <name type="scientific">Dinothrombium tinctorium</name>
    <dbReference type="NCBI Taxonomy" id="1965070"/>
    <lineage>
        <taxon>Eukaryota</taxon>
        <taxon>Metazoa</taxon>
        <taxon>Ecdysozoa</taxon>
        <taxon>Arthropoda</taxon>
        <taxon>Chelicerata</taxon>
        <taxon>Arachnida</taxon>
        <taxon>Acari</taxon>
        <taxon>Acariformes</taxon>
        <taxon>Trombidiformes</taxon>
        <taxon>Prostigmata</taxon>
        <taxon>Anystina</taxon>
        <taxon>Parasitengona</taxon>
        <taxon>Trombidioidea</taxon>
        <taxon>Trombidiidae</taxon>
        <taxon>Dinothrombium</taxon>
    </lineage>
</organism>
<dbReference type="GO" id="GO:0005737">
    <property type="term" value="C:cytoplasm"/>
    <property type="evidence" value="ECO:0007669"/>
    <property type="project" value="TreeGrafter"/>
</dbReference>
<evidence type="ECO:0000259" key="1">
    <source>
        <dbReference type="PROSITE" id="PS50097"/>
    </source>
</evidence>
<dbReference type="Gene3D" id="1.25.40.420">
    <property type="match status" value="1"/>
</dbReference>
<dbReference type="GO" id="GO:0008344">
    <property type="term" value="P:adult locomotory behavior"/>
    <property type="evidence" value="ECO:0007669"/>
    <property type="project" value="TreeGrafter"/>
</dbReference>
<dbReference type="SMART" id="SM00225">
    <property type="entry name" value="BTB"/>
    <property type="match status" value="1"/>
</dbReference>
<dbReference type="PANTHER" id="PTHR46306">
    <property type="entry name" value="BTB/POZ DOMAIN-CONTAINING PROTEIN 9"/>
    <property type="match status" value="1"/>
</dbReference>
<dbReference type="InterPro" id="IPR052407">
    <property type="entry name" value="BTB_POZ_domain_cont_9"/>
</dbReference>
<dbReference type="Gene3D" id="3.30.710.10">
    <property type="entry name" value="Potassium Channel Kv1.1, Chain A"/>
    <property type="match status" value="1"/>
</dbReference>
<dbReference type="InterPro" id="IPR000210">
    <property type="entry name" value="BTB/POZ_dom"/>
</dbReference>
<keyword evidence="3" id="KW-1185">Reference proteome</keyword>
<protein>
    <submittedName>
        <fullName evidence="2">BTB/POZ domain-containing protein 9-like protein</fullName>
    </submittedName>
</protein>
<dbReference type="PANTHER" id="PTHR46306:SF1">
    <property type="entry name" value="BTB_POZ DOMAIN-CONTAINING PROTEIN 9"/>
    <property type="match status" value="1"/>
</dbReference>
<name>A0A3S3NG23_9ACAR</name>
<dbReference type="EMBL" id="NCKU01008380">
    <property type="protein sequence ID" value="RWS01946.1"/>
    <property type="molecule type" value="Genomic_DNA"/>
</dbReference>
<gene>
    <name evidence="2" type="ORF">B4U79_12605</name>
</gene>